<organism evidence="2 3">
    <name type="scientific">Pontibacter qinzhouensis</name>
    <dbReference type="NCBI Taxonomy" id="2603253"/>
    <lineage>
        <taxon>Bacteria</taxon>
        <taxon>Pseudomonadati</taxon>
        <taxon>Bacteroidota</taxon>
        <taxon>Cytophagia</taxon>
        <taxon>Cytophagales</taxon>
        <taxon>Hymenobacteraceae</taxon>
        <taxon>Pontibacter</taxon>
    </lineage>
</organism>
<feature type="signal peptide" evidence="1">
    <location>
        <begin position="1"/>
        <end position="19"/>
    </location>
</feature>
<evidence type="ECO:0000313" key="2">
    <source>
        <dbReference type="EMBL" id="TXK46740.1"/>
    </source>
</evidence>
<proteinExistence type="predicted"/>
<dbReference type="GO" id="GO:0015221">
    <property type="term" value="F:lipopolysaccharide transmembrane transporter activity"/>
    <property type="evidence" value="ECO:0007669"/>
    <property type="project" value="InterPro"/>
</dbReference>
<evidence type="ECO:0000256" key="1">
    <source>
        <dbReference type="SAM" id="SignalP"/>
    </source>
</evidence>
<name>A0A5C8K615_9BACT</name>
<protein>
    <submittedName>
        <fullName evidence="2">LPS export ABC transporter periplasmic protein LptC</fullName>
    </submittedName>
</protein>
<comment type="caution">
    <text evidence="2">The sequence shown here is derived from an EMBL/GenBank/DDBJ whole genome shotgun (WGS) entry which is preliminary data.</text>
</comment>
<dbReference type="GO" id="GO:0005886">
    <property type="term" value="C:plasma membrane"/>
    <property type="evidence" value="ECO:0007669"/>
    <property type="project" value="InterPro"/>
</dbReference>
<dbReference type="InterPro" id="IPR026265">
    <property type="entry name" value="LptC"/>
</dbReference>
<dbReference type="Pfam" id="PF06835">
    <property type="entry name" value="LptC"/>
    <property type="match status" value="1"/>
</dbReference>
<dbReference type="AlphaFoldDB" id="A0A5C8K615"/>
<dbReference type="PROSITE" id="PS51257">
    <property type="entry name" value="PROKAR_LIPOPROTEIN"/>
    <property type="match status" value="1"/>
</dbReference>
<accession>A0A5C8K615</accession>
<sequence>MLKAWTVGLLVVITLLSTACDKDLKDPDKEIKYTGPLIENNNVLTLFSDSARLLIKMKAPVQQEFENGDAIFPDGVYIEFYDEPGVITSTLRSNYGKQDRNKNLYHVTGNVVVENLQKKEKIETEELFWDKNRDKIHTDKFVKITTDSEVITGYGLRTNQKFSPWVMTKVTGSFALENE</sequence>
<gene>
    <name evidence="2" type="primary">lptC</name>
    <name evidence="2" type="ORF">FVR03_10375</name>
</gene>
<dbReference type="Proteomes" id="UP000321926">
    <property type="component" value="Unassembled WGS sequence"/>
</dbReference>
<dbReference type="NCBIfam" id="TIGR04409">
    <property type="entry name" value="LptC_YrbK"/>
    <property type="match status" value="1"/>
</dbReference>
<dbReference type="InterPro" id="IPR010664">
    <property type="entry name" value="LipoPS_assembly_LptC-rel"/>
</dbReference>
<feature type="chain" id="PRO_5023034876" evidence="1">
    <location>
        <begin position="20"/>
        <end position="179"/>
    </location>
</feature>
<dbReference type="RefSeq" id="WP_147921680.1">
    <property type="nucleotide sequence ID" value="NZ_VRTY01000033.1"/>
</dbReference>
<evidence type="ECO:0000313" key="3">
    <source>
        <dbReference type="Proteomes" id="UP000321926"/>
    </source>
</evidence>
<keyword evidence="3" id="KW-1185">Reference proteome</keyword>
<reference evidence="2 3" key="1">
    <citation type="submission" date="2019-08" db="EMBL/GenBank/DDBJ databases">
        <authorList>
            <person name="Shi S."/>
        </authorList>
    </citation>
    <scope>NUCLEOTIDE SEQUENCE [LARGE SCALE GENOMIC DNA]</scope>
    <source>
        <strain evidence="2 3">GY10130</strain>
    </source>
</reference>
<dbReference type="Gene3D" id="2.60.450.10">
    <property type="entry name" value="Lipopolysaccharide (LPS) transport protein A like domain"/>
    <property type="match status" value="1"/>
</dbReference>
<dbReference type="OrthoDB" id="9812080at2"/>
<keyword evidence="1" id="KW-0732">Signal</keyword>
<dbReference type="EMBL" id="VRTY01000033">
    <property type="protein sequence ID" value="TXK46740.1"/>
    <property type="molecule type" value="Genomic_DNA"/>
</dbReference>